<sequence>MKSMIMVNCMTKTSEDITMNSEKLDGVTSFKYMYMGATCSRMVTILRRSR</sequence>
<keyword evidence="2" id="KW-1185">Reference proteome</keyword>
<reference evidence="1" key="1">
    <citation type="journal article" date="2019" name="bioRxiv">
        <title>The Genome of the Zebra Mussel, Dreissena polymorpha: A Resource for Invasive Species Research.</title>
        <authorList>
            <person name="McCartney M.A."/>
            <person name="Auch B."/>
            <person name="Kono T."/>
            <person name="Mallez S."/>
            <person name="Zhang Y."/>
            <person name="Obille A."/>
            <person name="Becker A."/>
            <person name="Abrahante J.E."/>
            <person name="Garbe J."/>
            <person name="Badalamenti J.P."/>
            <person name="Herman A."/>
            <person name="Mangelson H."/>
            <person name="Liachko I."/>
            <person name="Sullivan S."/>
            <person name="Sone E.D."/>
            <person name="Koren S."/>
            <person name="Silverstein K.A.T."/>
            <person name="Beckman K.B."/>
            <person name="Gohl D.M."/>
        </authorList>
    </citation>
    <scope>NUCLEOTIDE SEQUENCE</scope>
    <source>
        <strain evidence="1">Duluth1</strain>
        <tissue evidence="1">Whole animal</tissue>
    </source>
</reference>
<gene>
    <name evidence="1" type="ORF">DPMN_132595</name>
</gene>
<dbReference type="EMBL" id="JAIWYP010000006">
    <property type="protein sequence ID" value="KAH3804311.1"/>
    <property type="molecule type" value="Genomic_DNA"/>
</dbReference>
<protein>
    <submittedName>
        <fullName evidence="1">Uncharacterized protein</fullName>
    </submittedName>
</protein>
<organism evidence="1 2">
    <name type="scientific">Dreissena polymorpha</name>
    <name type="common">Zebra mussel</name>
    <name type="synonym">Mytilus polymorpha</name>
    <dbReference type="NCBI Taxonomy" id="45954"/>
    <lineage>
        <taxon>Eukaryota</taxon>
        <taxon>Metazoa</taxon>
        <taxon>Spiralia</taxon>
        <taxon>Lophotrochozoa</taxon>
        <taxon>Mollusca</taxon>
        <taxon>Bivalvia</taxon>
        <taxon>Autobranchia</taxon>
        <taxon>Heteroconchia</taxon>
        <taxon>Euheterodonta</taxon>
        <taxon>Imparidentia</taxon>
        <taxon>Neoheterodontei</taxon>
        <taxon>Myida</taxon>
        <taxon>Dreissenoidea</taxon>
        <taxon>Dreissenidae</taxon>
        <taxon>Dreissena</taxon>
    </lineage>
</organism>
<dbReference type="Proteomes" id="UP000828390">
    <property type="component" value="Unassembled WGS sequence"/>
</dbReference>
<accession>A0A9D4FWF7</accession>
<evidence type="ECO:0000313" key="2">
    <source>
        <dbReference type="Proteomes" id="UP000828390"/>
    </source>
</evidence>
<reference evidence="1" key="2">
    <citation type="submission" date="2020-11" db="EMBL/GenBank/DDBJ databases">
        <authorList>
            <person name="McCartney M.A."/>
            <person name="Auch B."/>
            <person name="Kono T."/>
            <person name="Mallez S."/>
            <person name="Becker A."/>
            <person name="Gohl D.M."/>
            <person name="Silverstein K.A.T."/>
            <person name="Koren S."/>
            <person name="Bechman K.B."/>
            <person name="Herman A."/>
            <person name="Abrahante J.E."/>
            <person name="Garbe J."/>
        </authorList>
    </citation>
    <scope>NUCLEOTIDE SEQUENCE</scope>
    <source>
        <strain evidence="1">Duluth1</strain>
        <tissue evidence="1">Whole animal</tissue>
    </source>
</reference>
<evidence type="ECO:0000313" key="1">
    <source>
        <dbReference type="EMBL" id="KAH3804311.1"/>
    </source>
</evidence>
<dbReference type="AlphaFoldDB" id="A0A9D4FWF7"/>
<comment type="caution">
    <text evidence="1">The sequence shown here is derived from an EMBL/GenBank/DDBJ whole genome shotgun (WGS) entry which is preliminary data.</text>
</comment>
<proteinExistence type="predicted"/>
<name>A0A9D4FWF7_DREPO</name>